<reference evidence="1 2" key="1">
    <citation type="submission" date="2023-11" db="EMBL/GenBank/DDBJ databases">
        <authorList>
            <person name="Bao R."/>
        </authorList>
    </citation>
    <scope>NUCLEOTIDE SEQUENCE [LARGE SCALE GENOMIC DNA]</scope>
    <source>
        <strain evidence="1 2">PJ23</strain>
    </source>
</reference>
<evidence type="ECO:0000313" key="2">
    <source>
        <dbReference type="Proteomes" id="UP001274321"/>
    </source>
</evidence>
<organism evidence="1 2">
    <name type="scientific">Terrihabitans rhizophilus</name>
    <dbReference type="NCBI Taxonomy" id="3092662"/>
    <lineage>
        <taxon>Bacteria</taxon>
        <taxon>Pseudomonadati</taxon>
        <taxon>Pseudomonadota</taxon>
        <taxon>Alphaproteobacteria</taxon>
        <taxon>Hyphomicrobiales</taxon>
        <taxon>Terrihabitans</taxon>
    </lineage>
</organism>
<sequence>MRERSVGLKTVDIADRIHDVMDSIALVQAALPAIADSSAHGRASDAADAVLEAAITTLGALAGEIHVEGAAQ</sequence>
<evidence type="ECO:0000313" key="1">
    <source>
        <dbReference type="EMBL" id="MDX6806342.1"/>
    </source>
</evidence>
<accession>A0ABU4RNE0</accession>
<comment type="caution">
    <text evidence="1">The sequence shown here is derived from an EMBL/GenBank/DDBJ whole genome shotgun (WGS) entry which is preliminary data.</text>
</comment>
<gene>
    <name evidence="1" type="ORF">SCD90_09710</name>
</gene>
<protein>
    <submittedName>
        <fullName evidence="1">Uncharacterized protein</fullName>
    </submittedName>
</protein>
<keyword evidence="2" id="KW-1185">Reference proteome</keyword>
<dbReference type="RefSeq" id="WP_319844473.1">
    <property type="nucleotide sequence ID" value="NZ_JAXAFJ010000005.1"/>
</dbReference>
<proteinExistence type="predicted"/>
<dbReference type="Proteomes" id="UP001274321">
    <property type="component" value="Unassembled WGS sequence"/>
</dbReference>
<name>A0ABU4RNE0_9HYPH</name>
<dbReference type="EMBL" id="JAXAFJ010000005">
    <property type="protein sequence ID" value="MDX6806342.1"/>
    <property type="molecule type" value="Genomic_DNA"/>
</dbReference>